<evidence type="ECO:0000256" key="1">
    <source>
        <dbReference type="SAM" id="Phobius"/>
    </source>
</evidence>
<dbReference type="InterPro" id="IPR001173">
    <property type="entry name" value="Glyco_trans_2-like"/>
</dbReference>
<feature type="transmembrane region" description="Helical" evidence="1">
    <location>
        <begin position="245"/>
        <end position="267"/>
    </location>
</feature>
<evidence type="ECO:0000259" key="2">
    <source>
        <dbReference type="Pfam" id="PF00535"/>
    </source>
</evidence>
<accession>A0A0T5NUB2</accession>
<name>A0A0T5NUB2_9RHOB</name>
<sequence length="342" mass="36860">MSVLFPSQFNATSQTTDAAALRVAVLIPCYNEAAAIGSVVRDFRAALPQAQIYVYDNNSSDGTAEVAARAGAIVRREPRQGKGHVVRRMFADIEADVFVMVDGDDTYDAAAAPAMVARLADEGLDLVNGVRVARSDTAYRPGHKLGNQVLSGLVRTIFGRGSSDMLSGFRVFSRRFVKTFPMMSRGFEIETELTVHALELDMPTAEVPGRFKDRPEGSESKLNSIRDGVRILRTITRLLKQERPLLVFSTLAAAFAVTALALAAPVFAEYFATGLVPRLPTAVLSASLMILAFLSGAVGLILDTVTRGRQEAKRMQYLSVPGVLATRTDTAGAAPPPMPRAR</sequence>
<dbReference type="Gene3D" id="3.90.550.10">
    <property type="entry name" value="Spore Coat Polysaccharide Biosynthesis Protein SpsA, Chain A"/>
    <property type="match status" value="1"/>
</dbReference>
<dbReference type="OrthoDB" id="3177103at2"/>
<dbReference type="EMBL" id="LAXJ01000011">
    <property type="protein sequence ID" value="KRS12223.1"/>
    <property type="molecule type" value="Genomic_DNA"/>
</dbReference>
<dbReference type="RefSeq" id="WP_057793808.1">
    <property type="nucleotide sequence ID" value="NZ_LAXJ01000011.1"/>
</dbReference>
<dbReference type="AlphaFoldDB" id="A0A0T5NUB2"/>
<dbReference type="PANTHER" id="PTHR48090:SF7">
    <property type="entry name" value="RFBJ PROTEIN"/>
    <property type="match status" value="1"/>
</dbReference>
<protein>
    <recommendedName>
        <fullName evidence="2">Glycosyltransferase 2-like domain-containing protein</fullName>
    </recommendedName>
</protein>
<proteinExistence type="predicted"/>
<feature type="domain" description="Glycosyltransferase 2-like" evidence="2">
    <location>
        <begin position="25"/>
        <end position="176"/>
    </location>
</feature>
<dbReference type="PATRIC" id="fig|1641875.4.peg.287"/>
<dbReference type="SUPFAM" id="SSF53448">
    <property type="entry name" value="Nucleotide-diphospho-sugar transferases"/>
    <property type="match status" value="1"/>
</dbReference>
<dbReference type="STRING" id="1641875.XM53_12465"/>
<comment type="caution">
    <text evidence="3">The sequence shown here is derived from an EMBL/GenBank/DDBJ whole genome shotgun (WGS) entry which is preliminary data.</text>
</comment>
<gene>
    <name evidence="3" type="ORF">XM53_12465</name>
</gene>
<feature type="transmembrane region" description="Helical" evidence="1">
    <location>
        <begin position="279"/>
        <end position="305"/>
    </location>
</feature>
<keyword evidence="1" id="KW-0472">Membrane</keyword>
<dbReference type="Pfam" id="PF00535">
    <property type="entry name" value="Glycos_transf_2"/>
    <property type="match status" value="1"/>
</dbReference>
<evidence type="ECO:0000313" key="3">
    <source>
        <dbReference type="EMBL" id="KRS12223.1"/>
    </source>
</evidence>
<dbReference type="CDD" id="cd04179">
    <property type="entry name" value="DPM_DPG-synthase_like"/>
    <property type="match status" value="1"/>
</dbReference>
<dbReference type="InterPro" id="IPR029044">
    <property type="entry name" value="Nucleotide-diphossugar_trans"/>
</dbReference>
<evidence type="ECO:0000313" key="4">
    <source>
        <dbReference type="Proteomes" id="UP000051295"/>
    </source>
</evidence>
<reference evidence="3 4" key="1">
    <citation type="submission" date="2015-04" db="EMBL/GenBank/DDBJ databases">
        <title>The draft genome sequence of Roseovarius sp.R12b.</title>
        <authorList>
            <person name="Li G."/>
            <person name="Lai Q."/>
            <person name="Shao Z."/>
            <person name="Yan P."/>
        </authorList>
    </citation>
    <scope>NUCLEOTIDE SEQUENCE [LARGE SCALE GENOMIC DNA]</scope>
    <source>
        <strain evidence="3 4">R12B</strain>
    </source>
</reference>
<keyword evidence="1" id="KW-1133">Transmembrane helix</keyword>
<dbReference type="PANTHER" id="PTHR48090">
    <property type="entry name" value="UNDECAPRENYL-PHOSPHATE 4-DEOXY-4-FORMAMIDO-L-ARABINOSE TRANSFERASE-RELATED"/>
    <property type="match status" value="1"/>
</dbReference>
<keyword evidence="1" id="KW-0812">Transmembrane</keyword>
<organism evidence="3 4">
    <name type="scientific">Roseovarius atlanticus</name>
    <dbReference type="NCBI Taxonomy" id="1641875"/>
    <lineage>
        <taxon>Bacteria</taxon>
        <taxon>Pseudomonadati</taxon>
        <taxon>Pseudomonadota</taxon>
        <taxon>Alphaproteobacteria</taxon>
        <taxon>Rhodobacterales</taxon>
        <taxon>Roseobacteraceae</taxon>
        <taxon>Roseovarius</taxon>
    </lineage>
</organism>
<dbReference type="InterPro" id="IPR050256">
    <property type="entry name" value="Glycosyltransferase_2"/>
</dbReference>
<dbReference type="Proteomes" id="UP000051295">
    <property type="component" value="Unassembled WGS sequence"/>
</dbReference>
<keyword evidence="4" id="KW-1185">Reference proteome</keyword>